<dbReference type="SUPFAM" id="SSF48371">
    <property type="entry name" value="ARM repeat"/>
    <property type="match status" value="1"/>
</dbReference>
<feature type="compositionally biased region" description="Basic residues" evidence="8">
    <location>
        <begin position="890"/>
        <end position="905"/>
    </location>
</feature>
<name>W1P2E5_AMBTC</name>
<dbReference type="AlphaFoldDB" id="W1P2E5"/>
<dbReference type="GO" id="GO:0006903">
    <property type="term" value="P:vesicle targeting"/>
    <property type="evidence" value="ECO:0007669"/>
    <property type="project" value="EnsemblPlants"/>
</dbReference>
<feature type="compositionally biased region" description="Basic and acidic residues" evidence="8">
    <location>
        <begin position="864"/>
        <end position="883"/>
    </location>
</feature>
<dbReference type="HOGENOM" id="CLU_001908_4_0_1"/>
<dbReference type="PIRSF" id="PIRSF037092">
    <property type="entry name" value="AP3_complex_delta"/>
    <property type="match status" value="1"/>
</dbReference>
<dbReference type="GO" id="GO:1990019">
    <property type="term" value="P:protein storage vacuole organization"/>
    <property type="evidence" value="ECO:0007669"/>
    <property type="project" value="EnsemblPlants"/>
</dbReference>
<evidence type="ECO:0000313" key="10">
    <source>
        <dbReference type="EMBL" id="ERN04027.1"/>
    </source>
</evidence>
<feature type="compositionally biased region" description="Basic and acidic residues" evidence="8">
    <location>
        <begin position="928"/>
        <end position="937"/>
    </location>
</feature>
<evidence type="ECO:0000256" key="1">
    <source>
        <dbReference type="ARBA" id="ARBA00004308"/>
    </source>
</evidence>
<dbReference type="Gene3D" id="1.25.10.10">
    <property type="entry name" value="Leucine-rich Repeat Variant"/>
    <property type="match status" value="1"/>
</dbReference>
<evidence type="ECO:0000256" key="5">
    <source>
        <dbReference type="ARBA" id="ARBA00022927"/>
    </source>
</evidence>
<dbReference type="GO" id="GO:0007032">
    <property type="term" value="P:endosome organization"/>
    <property type="evidence" value="ECO:0007669"/>
    <property type="project" value="EnsemblPlants"/>
</dbReference>
<dbReference type="PANTHER" id="PTHR22781">
    <property type="entry name" value="DELTA ADAPTIN-RELATED"/>
    <property type="match status" value="1"/>
</dbReference>
<dbReference type="GO" id="GO:0006623">
    <property type="term" value="P:protein targeting to vacuole"/>
    <property type="evidence" value="ECO:0000318"/>
    <property type="project" value="GO_Central"/>
</dbReference>
<dbReference type="eggNOG" id="KOG1059">
    <property type="taxonomic scope" value="Eukaryota"/>
</dbReference>
<evidence type="ECO:0000256" key="8">
    <source>
        <dbReference type="SAM" id="MobiDB-lite"/>
    </source>
</evidence>
<dbReference type="KEGG" id="atr:18432179"/>
<dbReference type="OrthoDB" id="10264595at2759"/>
<dbReference type="PANTHER" id="PTHR22781:SF12">
    <property type="entry name" value="AP-3 COMPLEX SUBUNIT DELTA-1"/>
    <property type="match status" value="1"/>
</dbReference>
<dbReference type="InterPro" id="IPR002553">
    <property type="entry name" value="Clathrin/coatomer_adapt-like_N"/>
</dbReference>
<evidence type="ECO:0000259" key="9">
    <source>
        <dbReference type="Pfam" id="PF01602"/>
    </source>
</evidence>
<dbReference type="GO" id="GO:0030123">
    <property type="term" value="C:AP-3 adaptor complex"/>
    <property type="evidence" value="ECO:0000318"/>
    <property type="project" value="GO_Central"/>
</dbReference>
<dbReference type="GO" id="GO:0006896">
    <property type="term" value="P:Golgi to vacuole transport"/>
    <property type="evidence" value="ECO:0000318"/>
    <property type="project" value="GO_Central"/>
</dbReference>
<gene>
    <name evidence="10" type="ORF">AMTR_s00079p00176010</name>
</gene>
<keyword evidence="11" id="KW-1185">Reference proteome</keyword>
<sequence length="948" mass="105823">MVPAIVDSLLQRSLEDLIKGLRIQMIGETQYLNKAMEDIRKEIKSTDHQMKAIALQKLTYLNMLHGFDMNWASFHVVEVMSMPRFFHKKIGYLAACQSFSEQTEVLLLITNQLKKDLGGTNEYEVGLALNCLSVIATCDLARDLTPDIFTLLGSSKIYVKKKAISVVLRIFKKYPDAVRVAFKRLVENLERSDVQTSSAVIGVFCELTMDDPVSYLPLAPEFYRLLVDSKNNWVLIKVLKIFAVLAPLEPRLAKRIVEQVSDLMRKTMAKSLLLECIRTVVSGLSDYKSAVQLSAEKIRDFLVEDDPNLKYLGLQVLSTLMPNHLWAVLENKELIVKSLDDEDPSIRLVALNLVMGMVSEENLVEFSQVLVHYALKSEPEFSNKILGSVLSTCSRNLYQLVSDFDWYVALLGDISRNPHCRHGQEIERQLIDIALRVEDARAELVRVSRDLLINPALLGNQFLHRVLSAAAWICGEFSEFLKDPFEIMEALIQPRTVLLPPLSRAVYIQSALKVLVFCFHGYMNKKENMLCDLHSGSRGSQRIVGEDLSLQVGNGGLEVSETDGKSCSAAEGSESVGGEILADFDEIEALRDDGLIFKKESLLHLVNLIKMAIGPLLESDDVELLERARNLLGLVDLLEDSPGFLAVNEGEENANSVPESSEIIELMHGVFLEELTPVSVHAQERVQAPDGLTLPQNLSELAAIIGEDPLSPSGVSIGPPQSGEWDNISFLNKQKQEPEPSGEGKSLLEEHRKRHGLFYLSPSKGETESNLDYPSANVVEAPNDTPNAPSDLVRLTEKTFVSKKPTRAKPRPVVVKIDDGDEVVTQTEKQMKGSKEDLLAGVIRDVLLSGKGDPSSSSSHRKEKNIMDMHTPEENSEAIEKNRHGSPSSKRTKHKSHGKGRHKSSGKNEDNEKHKNGHHQNTKHRSWRRAESPRKVDPQAQVIPDFLL</sequence>
<comment type="subcellular location">
    <subcellularLocation>
        <location evidence="1">Endomembrane system</location>
    </subcellularLocation>
    <subcellularLocation>
        <location evidence="7">Golgi apparatus</location>
    </subcellularLocation>
</comment>
<protein>
    <recommendedName>
        <fullName evidence="7">AP-3 complex subunit delta</fullName>
    </recommendedName>
</protein>
<dbReference type="Pfam" id="PF01602">
    <property type="entry name" value="Adaptin_N"/>
    <property type="match status" value="1"/>
</dbReference>
<dbReference type="Proteomes" id="UP000017836">
    <property type="component" value="Unassembled WGS sequence"/>
</dbReference>
<dbReference type="EMBL" id="KI394313">
    <property type="protein sequence ID" value="ERN04027.1"/>
    <property type="molecule type" value="Genomic_DNA"/>
</dbReference>
<organism evidence="10 11">
    <name type="scientific">Amborella trichopoda</name>
    <dbReference type="NCBI Taxonomy" id="13333"/>
    <lineage>
        <taxon>Eukaryota</taxon>
        <taxon>Viridiplantae</taxon>
        <taxon>Streptophyta</taxon>
        <taxon>Embryophyta</taxon>
        <taxon>Tracheophyta</taxon>
        <taxon>Spermatophyta</taxon>
        <taxon>Magnoliopsida</taxon>
        <taxon>Amborellales</taxon>
        <taxon>Amborellaceae</taxon>
        <taxon>Amborella</taxon>
    </lineage>
</organism>
<dbReference type="InterPro" id="IPR016024">
    <property type="entry name" value="ARM-type_fold"/>
</dbReference>
<keyword evidence="7" id="KW-0333">Golgi apparatus</keyword>
<dbReference type="GO" id="GO:0080171">
    <property type="term" value="P:lytic vacuole organization"/>
    <property type="evidence" value="ECO:0007669"/>
    <property type="project" value="EnsemblPlants"/>
</dbReference>
<keyword evidence="5 7" id="KW-0653">Protein transport</keyword>
<evidence type="ECO:0000256" key="2">
    <source>
        <dbReference type="ARBA" id="ARBA00006613"/>
    </source>
</evidence>
<dbReference type="InterPro" id="IPR017105">
    <property type="entry name" value="AP3_complex_dsu"/>
</dbReference>
<dbReference type="OMA" id="FIGMIKH"/>
<dbReference type="GO" id="GO:0010008">
    <property type="term" value="C:endosome membrane"/>
    <property type="evidence" value="ECO:0000318"/>
    <property type="project" value="GO_Central"/>
</dbReference>
<dbReference type="InterPro" id="IPR011989">
    <property type="entry name" value="ARM-like"/>
</dbReference>
<proteinExistence type="inferred from homology"/>
<keyword evidence="3 7" id="KW-0813">Transport</keyword>
<comment type="subunit">
    <text evidence="7">Adaptor protein complex 3 (AP-3) is a heterotetramer.</text>
</comment>
<feature type="compositionally biased region" description="Basic residues" evidence="8">
    <location>
        <begin position="915"/>
        <end position="927"/>
    </location>
</feature>
<keyword evidence="6" id="KW-0472">Membrane</keyword>
<reference evidence="11" key="1">
    <citation type="journal article" date="2013" name="Science">
        <title>The Amborella genome and the evolution of flowering plants.</title>
        <authorList>
            <consortium name="Amborella Genome Project"/>
        </authorList>
    </citation>
    <scope>NUCLEOTIDE SEQUENCE [LARGE SCALE GENOMIC DNA]</scope>
</reference>
<evidence type="ECO:0000256" key="4">
    <source>
        <dbReference type="ARBA" id="ARBA00022737"/>
    </source>
</evidence>
<feature type="region of interest" description="Disordered" evidence="8">
    <location>
        <begin position="848"/>
        <end position="948"/>
    </location>
</feature>
<dbReference type="STRING" id="13333.W1P2E5"/>
<dbReference type="Gramene" id="ERN04027">
    <property type="protein sequence ID" value="ERN04027"/>
    <property type="gene ID" value="AMTR_s00079p00176010"/>
</dbReference>
<dbReference type="GO" id="GO:0005794">
    <property type="term" value="C:Golgi apparatus"/>
    <property type="evidence" value="ECO:0007669"/>
    <property type="project" value="UniProtKB-SubCell"/>
</dbReference>
<feature type="domain" description="Clathrin/coatomer adaptor adaptin-like N-terminal" evidence="9">
    <location>
        <begin position="30"/>
        <end position="492"/>
    </location>
</feature>
<comment type="similarity">
    <text evidence="2 7">Belongs to the adaptor complexes large subunit family.</text>
</comment>
<evidence type="ECO:0000256" key="7">
    <source>
        <dbReference type="PIRNR" id="PIRNR037092"/>
    </source>
</evidence>
<accession>W1P2E5</accession>
<evidence type="ECO:0000313" key="11">
    <source>
        <dbReference type="Proteomes" id="UP000017836"/>
    </source>
</evidence>
<evidence type="ECO:0000256" key="3">
    <source>
        <dbReference type="ARBA" id="ARBA00022448"/>
    </source>
</evidence>
<comment type="function">
    <text evidence="7">Part of the AP-3 complex, an adaptor-related complex which seems to be clathrin-associated. The complex is associated with the Golgi region as well as more peripheral structures. It facilitates the budding of vesicles from the Golgi membrane and may be directly involved in trafficking to the vacuole. It also function in maintaining the identity of lytic vacuoles and in regulating the transition between storage and lytic vacuoles.</text>
</comment>
<evidence type="ECO:0000256" key="6">
    <source>
        <dbReference type="ARBA" id="ARBA00023136"/>
    </source>
</evidence>
<keyword evidence="4" id="KW-0677">Repeat</keyword>